<sequence>MSSLTAPPPTPCVTDPGAADRLRELYHQHAADVYRIAYRLTGSVPDAEDVVQDLFVGLPEAIRGYRERGRMGAWIRTVATRMSLNRLRWRRRRHEVPIDGAAAEAVPCAAERSIDTIDVQRALDLLPHTLRAVLVLREIEGYSHAEIARALGIRVGASKVRLHRAREEMRQILTRQS</sequence>
<reference evidence="8" key="1">
    <citation type="submission" date="2020-02" db="EMBL/GenBank/DDBJ databases">
        <authorList>
            <person name="Meier V. D."/>
        </authorList>
    </citation>
    <scope>NUCLEOTIDE SEQUENCE</scope>
    <source>
        <strain evidence="8">AVDCRST_MAG68</strain>
    </source>
</reference>
<keyword evidence="2" id="KW-0805">Transcription regulation</keyword>
<dbReference type="Pfam" id="PF04542">
    <property type="entry name" value="Sigma70_r2"/>
    <property type="match status" value="1"/>
</dbReference>
<proteinExistence type="inferred from homology"/>
<evidence type="ECO:0000259" key="7">
    <source>
        <dbReference type="Pfam" id="PF08281"/>
    </source>
</evidence>
<dbReference type="SUPFAM" id="SSF88659">
    <property type="entry name" value="Sigma3 and sigma4 domains of RNA polymerase sigma factors"/>
    <property type="match status" value="1"/>
</dbReference>
<dbReference type="InterPro" id="IPR013249">
    <property type="entry name" value="RNA_pol_sigma70_r4_t2"/>
</dbReference>
<dbReference type="InterPro" id="IPR007627">
    <property type="entry name" value="RNA_pol_sigma70_r2"/>
</dbReference>
<dbReference type="InterPro" id="IPR014284">
    <property type="entry name" value="RNA_pol_sigma-70_dom"/>
</dbReference>
<dbReference type="PANTHER" id="PTHR43133:SF8">
    <property type="entry name" value="RNA POLYMERASE SIGMA FACTOR HI_1459-RELATED"/>
    <property type="match status" value="1"/>
</dbReference>
<accession>A0A6J4MUN9</accession>
<comment type="similarity">
    <text evidence="1">Belongs to the sigma-70 factor family. ECF subfamily.</text>
</comment>
<dbReference type="PANTHER" id="PTHR43133">
    <property type="entry name" value="RNA POLYMERASE ECF-TYPE SIGMA FACTO"/>
    <property type="match status" value="1"/>
</dbReference>
<dbReference type="InterPro" id="IPR036388">
    <property type="entry name" value="WH-like_DNA-bd_sf"/>
</dbReference>
<dbReference type="EMBL" id="CADCTW010000225">
    <property type="protein sequence ID" value="CAA9367104.1"/>
    <property type="molecule type" value="Genomic_DNA"/>
</dbReference>
<dbReference type="SUPFAM" id="SSF88946">
    <property type="entry name" value="Sigma2 domain of RNA polymerase sigma factors"/>
    <property type="match status" value="1"/>
</dbReference>
<feature type="domain" description="RNA polymerase sigma factor 70 region 4 type 2" evidence="7">
    <location>
        <begin position="118"/>
        <end position="169"/>
    </location>
</feature>
<protein>
    <recommendedName>
        <fullName evidence="9">RNA polymerase ECF-type sigma factor</fullName>
    </recommendedName>
</protein>
<name>A0A6J4MUN9_9BACT</name>
<feature type="domain" description="RNA polymerase sigma-70 region 2" evidence="6">
    <location>
        <begin position="25"/>
        <end position="92"/>
    </location>
</feature>
<keyword evidence="3" id="KW-0731">Sigma factor</keyword>
<evidence type="ECO:0000259" key="6">
    <source>
        <dbReference type="Pfam" id="PF04542"/>
    </source>
</evidence>
<dbReference type="NCBIfam" id="TIGR02937">
    <property type="entry name" value="sigma70-ECF"/>
    <property type="match status" value="1"/>
</dbReference>
<dbReference type="GO" id="GO:0016987">
    <property type="term" value="F:sigma factor activity"/>
    <property type="evidence" value="ECO:0007669"/>
    <property type="project" value="UniProtKB-KW"/>
</dbReference>
<organism evidence="8">
    <name type="scientific">uncultured Gemmatimonadota bacterium</name>
    <dbReference type="NCBI Taxonomy" id="203437"/>
    <lineage>
        <taxon>Bacteria</taxon>
        <taxon>Pseudomonadati</taxon>
        <taxon>Gemmatimonadota</taxon>
        <taxon>environmental samples</taxon>
    </lineage>
</organism>
<dbReference type="InterPro" id="IPR013325">
    <property type="entry name" value="RNA_pol_sigma_r2"/>
</dbReference>
<gene>
    <name evidence="8" type="ORF">AVDCRST_MAG68-4957</name>
</gene>
<evidence type="ECO:0000256" key="4">
    <source>
        <dbReference type="ARBA" id="ARBA00023125"/>
    </source>
</evidence>
<dbReference type="Gene3D" id="1.10.1740.10">
    <property type="match status" value="1"/>
</dbReference>
<evidence type="ECO:0000256" key="2">
    <source>
        <dbReference type="ARBA" id="ARBA00023015"/>
    </source>
</evidence>
<dbReference type="GO" id="GO:0006352">
    <property type="term" value="P:DNA-templated transcription initiation"/>
    <property type="evidence" value="ECO:0007669"/>
    <property type="project" value="InterPro"/>
</dbReference>
<dbReference type="InterPro" id="IPR039425">
    <property type="entry name" value="RNA_pol_sigma-70-like"/>
</dbReference>
<evidence type="ECO:0008006" key="9">
    <source>
        <dbReference type="Google" id="ProtNLM"/>
    </source>
</evidence>
<dbReference type="InterPro" id="IPR013324">
    <property type="entry name" value="RNA_pol_sigma_r3/r4-like"/>
</dbReference>
<dbReference type="GO" id="GO:0003677">
    <property type="term" value="F:DNA binding"/>
    <property type="evidence" value="ECO:0007669"/>
    <property type="project" value="UniProtKB-KW"/>
</dbReference>
<keyword evidence="5" id="KW-0804">Transcription</keyword>
<dbReference type="Pfam" id="PF08281">
    <property type="entry name" value="Sigma70_r4_2"/>
    <property type="match status" value="1"/>
</dbReference>
<evidence type="ECO:0000313" key="8">
    <source>
        <dbReference type="EMBL" id="CAA9367104.1"/>
    </source>
</evidence>
<dbReference type="AlphaFoldDB" id="A0A6J4MUN9"/>
<evidence type="ECO:0000256" key="5">
    <source>
        <dbReference type="ARBA" id="ARBA00023163"/>
    </source>
</evidence>
<evidence type="ECO:0000256" key="3">
    <source>
        <dbReference type="ARBA" id="ARBA00023082"/>
    </source>
</evidence>
<keyword evidence="4" id="KW-0238">DNA-binding</keyword>
<dbReference type="Gene3D" id="1.10.10.10">
    <property type="entry name" value="Winged helix-like DNA-binding domain superfamily/Winged helix DNA-binding domain"/>
    <property type="match status" value="1"/>
</dbReference>
<dbReference type="CDD" id="cd06171">
    <property type="entry name" value="Sigma70_r4"/>
    <property type="match status" value="1"/>
</dbReference>
<evidence type="ECO:0000256" key="1">
    <source>
        <dbReference type="ARBA" id="ARBA00010641"/>
    </source>
</evidence>